<gene>
    <name evidence="4" type="ORF">AHMF7616_03284</name>
</gene>
<feature type="signal peptide" evidence="3">
    <location>
        <begin position="1"/>
        <end position="32"/>
    </location>
</feature>
<feature type="compositionally biased region" description="Polar residues" evidence="2">
    <location>
        <begin position="682"/>
        <end position="691"/>
    </location>
</feature>
<evidence type="ECO:0000313" key="4">
    <source>
        <dbReference type="EMBL" id="RDC64668.1"/>
    </source>
</evidence>
<dbReference type="Gene3D" id="2.120.10.30">
    <property type="entry name" value="TolB, C-terminal domain"/>
    <property type="match status" value="1"/>
</dbReference>
<dbReference type="PANTHER" id="PTHR36842:SF1">
    <property type="entry name" value="PROTEIN TOLB"/>
    <property type="match status" value="1"/>
</dbReference>
<keyword evidence="3" id="KW-0732">Signal</keyword>
<evidence type="ECO:0008006" key="6">
    <source>
        <dbReference type="Google" id="ProtNLM"/>
    </source>
</evidence>
<dbReference type="InterPro" id="IPR011042">
    <property type="entry name" value="6-blade_b-propeller_TolB-like"/>
</dbReference>
<keyword evidence="5" id="KW-1185">Reference proteome</keyword>
<reference evidence="4 5" key="1">
    <citation type="submission" date="2018-04" db="EMBL/GenBank/DDBJ databases">
        <title>Adhaeribacter sp. HMF7616 genome sequencing and assembly.</title>
        <authorList>
            <person name="Kang H."/>
            <person name="Kang J."/>
            <person name="Cha I."/>
            <person name="Kim H."/>
            <person name="Joh K."/>
        </authorList>
    </citation>
    <scope>NUCLEOTIDE SEQUENCE [LARGE SCALE GENOMIC DNA]</scope>
    <source>
        <strain evidence="4 5">HMF7616</strain>
    </source>
</reference>
<dbReference type="AlphaFoldDB" id="A0A369QR58"/>
<name>A0A369QR58_9BACT</name>
<dbReference type="Pfam" id="PF07676">
    <property type="entry name" value="PD40"/>
    <property type="match status" value="1"/>
</dbReference>
<evidence type="ECO:0000256" key="1">
    <source>
        <dbReference type="ARBA" id="ARBA00009820"/>
    </source>
</evidence>
<accession>A0A369QR58</accession>
<evidence type="ECO:0000313" key="5">
    <source>
        <dbReference type="Proteomes" id="UP000253919"/>
    </source>
</evidence>
<dbReference type="RefSeq" id="WP_115373789.1">
    <property type="nucleotide sequence ID" value="NZ_QASA01000001.1"/>
</dbReference>
<evidence type="ECO:0000256" key="3">
    <source>
        <dbReference type="SAM" id="SignalP"/>
    </source>
</evidence>
<proteinExistence type="inferred from homology"/>
<comment type="similarity">
    <text evidence="1">Belongs to the TolB family.</text>
</comment>
<protein>
    <recommendedName>
        <fullName evidence="6">Protein TolB</fullName>
    </recommendedName>
</protein>
<feature type="compositionally biased region" description="Low complexity" evidence="2">
    <location>
        <begin position="627"/>
        <end position="640"/>
    </location>
</feature>
<evidence type="ECO:0000256" key="2">
    <source>
        <dbReference type="SAM" id="MobiDB-lite"/>
    </source>
</evidence>
<dbReference type="EMBL" id="QASA01000001">
    <property type="protein sequence ID" value="RDC64668.1"/>
    <property type="molecule type" value="Genomic_DNA"/>
</dbReference>
<feature type="chain" id="PRO_5016951030" description="Protein TolB" evidence="3">
    <location>
        <begin position="33"/>
        <end position="1091"/>
    </location>
</feature>
<dbReference type="InterPro" id="IPR011659">
    <property type="entry name" value="WD40"/>
</dbReference>
<dbReference type="Gene3D" id="2.40.160.50">
    <property type="entry name" value="membrane protein fhac: a member of the omp85/tpsb transporter family"/>
    <property type="match status" value="1"/>
</dbReference>
<feature type="compositionally biased region" description="Polar residues" evidence="2">
    <location>
        <begin position="641"/>
        <end position="650"/>
    </location>
</feature>
<comment type="caution">
    <text evidence="4">The sequence shown here is derived from an EMBL/GenBank/DDBJ whole genome shotgun (WGS) entry which is preliminary data.</text>
</comment>
<feature type="compositionally biased region" description="Basic and acidic residues" evidence="2">
    <location>
        <begin position="653"/>
        <end position="673"/>
    </location>
</feature>
<organism evidence="4 5">
    <name type="scientific">Adhaeribacter pallidiroseus</name>
    <dbReference type="NCBI Taxonomy" id="2072847"/>
    <lineage>
        <taxon>Bacteria</taxon>
        <taxon>Pseudomonadati</taxon>
        <taxon>Bacteroidota</taxon>
        <taxon>Cytophagia</taxon>
        <taxon>Cytophagales</taxon>
        <taxon>Hymenobacteraceae</taxon>
        <taxon>Adhaeribacter</taxon>
    </lineage>
</organism>
<dbReference type="Proteomes" id="UP000253919">
    <property type="component" value="Unassembled WGS sequence"/>
</dbReference>
<dbReference type="SUPFAM" id="SSF82171">
    <property type="entry name" value="DPP6 N-terminal domain-like"/>
    <property type="match status" value="1"/>
</dbReference>
<dbReference type="PANTHER" id="PTHR36842">
    <property type="entry name" value="PROTEIN TOLB HOMOLOG"/>
    <property type="match status" value="1"/>
</dbReference>
<feature type="region of interest" description="Disordered" evidence="2">
    <location>
        <begin position="624"/>
        <end position="692"/>
    </location>
</feature>
<sequence>MSSTFKHAFSFCWQKRFLLALSIFFLNLTAFAQNQIVGQEAFGKNRIQYKSFDWQFYSTQNFNVYFYTGGKQAAINTAEYAEKELKRITSIIGYYPYSKTTLILYNSIADMRQSNIGLNDDRYQTGGETMFLKNKVELAFDGTQTRFKKNISYNITMLLLNDMMYGGSLKEVLQSSYLLKLPDWFITGAATYITEGWNVDMDNYMRDMVLKTKSKKPEALFVRNQQLAGQAVWNYITERYGYTSIQNILNLTRITRDVEIGISSSLNIPYRRFVRDWNSYYLQMNSLPSSRLTTLDANRQLFRKNRKDNVYSEPVFTPNGTKLAYVENDRGQYEIKLYDIAKRRISNIKKGGYKTPDQQIDTKMPLLAWKSNTQLGIAEIKRGVVTLSSYYLDRRNFSISKTIKSILGKPDGALNQFTQILDMDYSEDGKMLVMSAVRDGKSDIYLYRGRKAEQITNDIYDDRNVVFMKGNAGLVFSSNRFLDSTGAVVPQFDKVVNNFDIYYYDLNKQGFAFKQLTRSISNEANPRPLDEQSFLYLGEETGVRSLYRYNLASGQNERVSAYLQNIRSYDYNQNNSLLTLVAADRDHDFVYLFPNFSFQPNPDFKTVRQQTLEQRSIRPVVTTPKETPQVTTAPTNTTAPLDSTQTNTTGDKGIAKDKAVDTRNYEFETDQQKPARPRSVTGARSGQTAPVPSTEAVQLAGPVKYDLRFSINKLITSIYQDPLMNFGIVAEVGMSDMFEDHRIRGGVFLVTDLRSSNFYTEYSNLKHRYDLRVSYQKQSIFNDYPTKQLRYSRHEFTPAIIYPLTHSLSVRLLPKFVHTKYTVTDIFTDPDSIMNFAGGGAEVVFDNSVTMGVNMYEGTRMKAGILALKGLDQKNESFNKFYLDFRHYQKVHRQIIFANRLTYGHYFGPSPNRFLLGGMDNWLFKSYDDDGPNIYKGTPPRPAELFFLQFATNMRGFKYNARNGTSALLLNSELRIPIVQYLLKDTPIGSGFFRNLQFTGFTDIGSAYTGVSPFNRKNSYNTQVLGGKQGEFNNNPFQATVVNYRNPFLFGYGVGARTTLLGVYGKADMAWGQENFKSTGPIIYLTLGYDF</sequence>